<dbReference type="OrthoDB" id="336698at2"/>
<accession>A0A6I4IFG4</accession>
<dbReference type="RefSeq" id="WP_140996755.1">
    <property type="nucleotide sequence ID" value="NZ_VDCZ01000002.1"/>
</dbReference>
<organism evidence="4 5">
    <name type="scientific">Flavobacterium profundi</name>
    <dbReference type="NCBI Taxonomy" id="1774945"/>
    <lineage>
        <taxon>Bacteria</taxon>
        <taxon>Pseudomonadati</taxon>
        <taxon>Bacteroidota</taxon>
        <taxon>Flavobacteriia</taxon>
        <taxon>Flavobacteriales</taxon>
        <taxon>Flavobacteriaceae</taxon>
        <taxon>Flavobacterium</taxon>
    </lineage>
</organism>
<dbReference type="Proteomes" id="UP000431264">
    <property type="component" value="Unassembled WGS sequence"/>
</dbReference>
<comment type="caution">
    <text evidence="4">The sequence shown here is derived from an EMBL/GenBank/DDBJ whole genome shotgun (WGS) entry which is preliminary data.</text>
</comment>
<feature type="region of interest" description="Disordered" evidence="1">
    <location>
        <begin position="184"/>
        <end position="205"/>
    </location>
</feature>
<evidence type="ECO:0000256" key="1">
    <source>
        <dbReference type="SAM" id="MobiDB-lite"/>
    </source>
</evidence>
<dbReference type="Pfam" id="PF18417">
    <property type="entry name" value="LodA_C"/>
    <property type="match status" value="1"/>
</dbReference>
<dbReference type="Pfam" id="PF17990">
    <property type="entry name" value="LodA_N"/>
    <property type="match status" value="1"/>
</dbReference>
<dbReference type="InterPro" id="IPR041168">
    <property type="entry name" value="LodA_N"/>
</dbReference>
<sequence length="733" mass="81704">MSKSYTTFKIHPSIGIARLGNSDQFYIAPEQPGTLPIACDTSGKEKQDANGNPVRVSSFKDDNDLSKIKKQAARFRVFAYADEGDSEGKEIQVGGKYNFIYQTAVTAPRIVEGTVTDIDWTVHLANKKASWYEFQETNGQHGYAPDHPLRNPEVTQPDLRRQLIIDPGPVTVNLKNNQGAFAKFGSESKRNDNSKNKKVAYPQTFPPADIKPNSIETLGSVLVNEQDKNIRLLVLGGNGNSGSTKTPVIDNFVNNDGWFDDISDGPVTAKIEYTFINISYDGDKEIKTKTKATMEVQVPAWVVVGYPRYAPELEDMITMDETMYDIFVRNMAYEPRLFGVPPFTIENNSPTTQEELDLWKNAARFNPDYYPKFYRDIWPILRRPYEQTTFTMVFDPSDGGDPHNRGTGGNLSQAALSQPPQNGEDPNFKLRQFVLGIMRKSSQTNAYTVEGNAKSANKPRLMPMLCGNNPLTNVSPDKFLAMRPTQLFFLRQWAAGKFVNECQEWEEGNPNCSNPWALPPTTGIGIDRGVLGNAVGGAFCPGAEMTWIMKNPAIYSEPYRIKHATYVPGALSIPKPIADKDGSTAPNLKAGLEPGDLTKYIGVPWQADFHECTDQNVDVTYENWNTIYPDSTGDPVQQQIAYNIPWWPAHRPMVVFESLNGPQVYWASGIPDNNAGDLQMVEAWKDLGFIVSSGEGNNKQFYQVERNNEALGEPVQPGNRILGLGDTRSKSKK</sequence>
<feature type="compositionally biased region" description="Polar residues" evidence="1">
    <location>
        <begin position="410"/>
        <end position="421"/>
    </location>
</feature>
<evidence type="ECO:0008006" key="6">
    <source>
        <dbReference type="Google" id="ProtNLM"/>
    </source>
</evidence>
<gene>
    <name evidence="4" type="ORF">GOQ30_04195</name>
</gene>
<evidence type="ECO:0000259" key="3">
    <source>
        <dbReference type="Pfam" id="PF18417"/>
    </source>
</evidence>
<dbReference type="EMBL" id="WQLW01000002">
    <property type="protein sequence ID" value="MVO08364.1"/>
    <property type="molecule type" value="Genomic_DNA"/>
</dbReference>
<name>A0A6I4IFG4_9FLAO</name>
<evidence type="ECO:0000313" key="4">
    <source>
        <dbReference type="EMBL" id="MVO08364.1"/>
    </source>
</evidence>
<dbReference type="InterPro" id="IPR041173">
    <property type="entry name" value="LodA_C"/>
</dbReference>
<proteinExistence type="predicted"/>
<feature type="compositionally biased region" description="Basic and acidic residues" evidence="1">
    <location>
        <begin position="186"/>
        <end position="195"/>
    </location>
</feature>
<evidence type="ECO:0000313" key="5">
    <source>
        <dbReference type="Proteomes" id="UP000431264"/>
    </source>
</evidence>
<feature type="domain" description="L-lysine epsilon oxidase C-terminal" evidence="3">
    <location>
        <begin position="465"/>
        <end position="624"/>
    </location>
</feature>
<keyword evidence="5" id="KW-1185">Reference proteome</keyword>
<evidence type="ECO:0000259" key="2">
    <source>
        <dbReference type="Pfam" id="PF17990"/>
    </source>
</evidence>
<feature type="domain" description="L-Lysine epsilon oxidase N-terminal" evidence="2">
    <location>
        <begin position="11"/>
        <end position="273"/>
    </location>
</feature>
<feature type="region of interest" description="Disordered" evidence="1">
    <location>
        <begin position="394"/>
        <end position="427"/>
    </location>
</feature>
<protein>
    <recommendedName>
        <fullName evidence="6">L-lysine 6-oxidase</fullName>
    </recommendedName>
</protein>
<dbReference type="AlphaFoldDB" id="A0A6I4IFG4"/>
<reference evidence="5" key="1">
    <citation type="submission" date="2019-05" db="EMBL/GenBank/DDBJ databases">
        <title>Flavobacterium profundi sp. nov., isolated from a deep-sea seamount.</title>
        <authorList>
            <person name="Zhang D.-C."/>
        </authorList>
    </citation>
    <scope>NUCLEOTIDE SEQUENCE [LARGE SCALE GENOMIC DNA]</scope>
    <source>
        <strain evidence="5">TP390</strain>
    </source>
</reference>